<name>A0AA35UHZ4_9PROT</name>
<dbReference type="RefSeq" id="WP_289840649.1">
    <property type="nucleotide sequence ID" value="NZ_CATKSH010000006.1"/>
</dbReference>
<feature type="short sequence motif" description="Nudix box" evidence="3">
    <location>
        <begin position="42"/>
        <end position="63"/>
    </location>
</feature>
<evidence type="ECO:0000256" key="3">
    <source>
        <dbReference type="HAMAP-Rule" id="MF_00298"/>
    </source>
</evidence>
<proteinExistence type="inferred from homology"/>
<evidence type="ECO:0000256" key="1">
    <source>
        <dbReference type="ARBA" id="ARBA00001946"/>
    </source>
</evidence>
<dbReference type="GO" id="GO:0006753">
    <property type="term" value="P:nucleoside phosphate metabolic process"/>
    <property type="evidence" value="ECO:0007669"/>
    <property type="project" value="TreeGrafter"/>
</dbReference>
<dbReference type="AlphaFoldDB" id="A0AA35UHZ4"/>
<evidence type="ECO:0000313" key="6">
    <source>
        <dbReference type="Proteomes" id="UP001176960"/>
    </source>
</evidence>
<dbReference type="NCBIfam" id="NF001936">
    <property type="entry name" value="PRK00714.1-3"/>
    <property type="match status" value="1"/>
</dbReference>
<dbReference type="GO" id="GO:0008893">
    <property type="term" value="F:guanosine-3',5'-bis(diphosphate) 3'-diphosphatase activity"/>
    <property type="evidence" value="ECO:0007669"/>
    <property type="project" value="TreeGrafter"/>
</dbReference>
<dbReference type="InterPro" id="IPR000086">
    <property type="entry name" value="NUDIX_hydrolase_dom"/>
</dbReference>
<dbReference type="SUPFAM" id="SSF55811">
    <property type="entry name" value="Nudix"/>
    <property type="match status" value="1"/>
</dbReference>
<dbReference type="Pfam" id="PF00293">
    <property type="entry name" value="NUDIX"/>
    <property type="match status" value="1"/>
</dbReference>
<dbReference type="InterPro" id="IPR015797">
    <property type="entry name" value="NUDIX_hydrolase-like_dom_sf"/>
</dbReference>
<dbReference type="EMBL" id="CATKSH010000006">
    <property type="protein sequence ID" value="CAI9120559.1"/>
    <property type="molecule type" value="Genomic_DNA"/>
</dbReference>
<dbReference type="PANTHER" id="PTHR11839:SF22">
    <property type="entry name" value="NUDIX HYDROLASE 26, CHLOROPLASTIC"/>
    <property type="match status" value="1"/>
</dbReference>
<comment type="similarity">
    <text evidence="3">Belongs to the Nudix hydrolase family. RppH subfamily.</text>
</comment>
<dbReference type="Proteomes" id="UP001176960">
    <property type="component" value="Unassembled WGS sequence"/>
</dbReference>
<dbReference type="GO" id="GO:0019693">
    <property type="term" value="P:ribose phosphate metabolic process"/>
    <property type="evidence" value="ECO:0007669"/>
    <property type="project" value="TreeGrafter"/>
</dbReference>
<dbReference type="PANTHER" id="PTHR11839">
    <property type="entry name" value="UDP/ADP-SUGAR PYROPHOSPHATASE"/>
    <property type="match status" value="1"/>
</dbReference>
<dbReference type="NCBIfam" id="NF001938">
    <property type="entry name" value="PRK00714.1-5"/>
    <property type="match status" value="1"/>
</dbReference>
<dbReference type="InterPro" id="IPR022927">
    <property type="entry name" value="RppH"/>
</dbReference>
<evidence type="ECO:0000256" key="2">
    <source>
        <dbReference type="ARBA" id="ARBA00022801"/>
    </source>
</evidence>
<evidence type="ECO:0000259" key="4">
    <source>
        <dbReference type="PROSITE" id="PS51462"/>
    </source>
</evidence>
<dbReference type="GO" id="GO:0034432">
    <property type="term" value="F:bis(5'-adenosyl)-pentaphosphatase activity"/>
    <property type="evidence" value="ECO:0007669"/>
    <property type="project" value="TreeGrafter"/>
</dbReference>
<evidence type="ECO:0000313" key="5">
    <source>
        <dbReference type="EMBL" id="CAI9120559.1"/>
    </source>
</evidence>
<gene>
    <name evidence="3" type="primary">rppH</name>
    <name evidence="3" type="synonym">nudH</name>
    <name evidence="5" type="ORF">LMG32879_001392</name>
</gene>
<organism evidence="5 6">
    <name type="scientific">Brytella acorum</name>
    <dbReference type="NCBI Taxonomy" id="2959299"/>
    <lineage>
        <taxon>Bacteria</taxon>
        <taxon>Pseudomonadati</taxon>
        <taxon>Pseudomonadota</taxon>
        <taxon>Alphaproteobacteria</taxon>
        <taxon>Acetobacterales</taxon>
        <taxon>Acetobacteraceae</taxon>
        <taxon>Brytella</taxon>
    </lineage>
</organism>
<comment type="caution">
    <text evidence="5">The sequence shown here is derived from an EMBL/GenBank/DDBJ whole genome shotgun (WGS) entry which is preliminary data.</text>
</comment>
<comment type="function">
    <text evidence="3">Accelerates the degradation of transcripts by removing pyrophosphate from the 5'-end of triphosphorylated RNA, leading to a more labile monophosphorylated state that can stimulate subsequent ribonuclease cleavage.</text>
</comment>
<dbReference type="InterPro" id="IPR020084">
    <property type="entry name" value="NUDIX_hydrolase_CS"/>
</dbReference>
<reference evidence="5" key="1">
    <citation type="submission" date="2023-03" db="EMBL/GenBank/DDBJ databases">
        <authorList>
            <person name="Cleenwerck I."/>
        </authorList>
    </citation>
    <scope>NUCLEOTIDE SEQUENCE</scope>
    <source>
        <strain evidence="5">LMG 32879</strain>
    </source>
</reference>
<keyword evidence="2 3" id="KW-0378">Hydrolase</keyword>
<dbReference type="PROSITE" id="PS00893">
    <property type="entry name" value="NUDIX_BOX"/>
    <property type="match status" value="1"/>
</dbReference>
<sequence>MTDPRSLPYRRNVGAMLFNARGDLFLARRSDMAEGIWQCPQGGIDDGEDPDRAIMRELGEEIGTANAVVLGVYPEWISYDLPDHLIGKALGGRYRGQTQRWYALRFLGTDRDIRLDQHLPAEFDRWQWVLPTDVPDFNLGFKKPIYETLLPALSALAPPL</sequence>
<dbReference type="CDD" id="cd03671">
    <property type="entry name" value="NUDIX_Ap4A_hydrolase_plant_like"/>
    <property type="match status" value="1"/>
</dbReference>
<dbReference type="HAMAP" id="MF_00298">
    <property type="entry name" value="Nudix_RppH"/>
    <property type="match status" value="1"/>
</dbReference>
<dbReference type="EC" id="3.6.1.-" evidence="3"/>
<protein>
    <recommendedName>
        <fullName evidence="3">RNA pyrophosphohydrolase</fullName>
        <ecNumber evidence="3">3.6.1.-</ecNumber>
    </recommendedName>
    <alternativeName>
        <fullName evidence="3">(Di)nucleoside polyphosphate hydrolase</fullName>
    </alternativeName>
</protein>
<feature type="domain" description="Nudix hydrolase" evidence="4">
    <location>
        <begin position="8"/>
        <end position="151"/>
    </location>
</feature>
<dbReference type="PROSITE" id="PS51462">
    <property type="entry name" value="NUDIX"/>
    <property type="match status" value="1"/>
</dbReference>
<comment type="cofactor">
    <cofactor evidence="1">
        <name>Mg(2+)</name>
        <dbReference type="ChEBI" id="CHEBI:18420"/>
    </cofactor>
</comment>
<accession>A0AA35UHZ4</accession>
<dbReference type="Gene3D" id="3.90.79.10">
    <property type="entry name" value="Nucleoside Triphosphate Pyrophosphohydrolase"/>
    <property type="match status" value="1"/>
</dbReference>
<comment type="cofactor">
    <cofactor evidence="3">
        <name>a divalent metal cation</name>
        <dbReference type="ChEBI" id="CHEBI:60240"/>
    </cofactor>
</comment>
<keyword evidence="6" id="KW-1185">Reference proteome</keyword>